<proteinExistence type="predicted"/>
<evidence type="ECO:0000313" key="1">
    <source>
        <dbReference type="EMBL" id="KAI4320786.1"/>
    </source>
</evidence>
<dbReference type="Proteomes" id="UP001057402">
    <property type="component" value="Chromosome 10"/>
</dbReference>
<protein>
    <submittedName>
        <fullName evidence="1">Uncharacterized protein</fullName>
    </submittedName>
</protein>
<gene>
    <name evidence="1" type="ORF">MLD38_034231</name>
</gene>
<evidence type="ECO:0000313" key="2">
    <source>
        <dbReference type="Proteomes" id="UP001057402"/>
    </source>
</evidence>
<organism evidence="1 2">
    <name type="scientific">Melastoma candidum</name>
    <dbReference type="NCBI Taxonomy" id="119954"/>
    <lineage>
        <taxon>Eukaryota</taxon>
        <taxon>Viridiplantae</taxon>
        <taxon>Streptophyta</taxon>
        <taxon>Embryophyta</taxon>
        <taxon>Tracheophyta</taxon>
        <taxon>Spermatophyta</taxon>
        <taxon>Magnoliopsida</taxon>
        <taxon>eudicotyledons</taxon>
        <taxon>Gunneridae</taxon>
        <taxon>Pentapetalae</taxon>
        <taxon>rosids</taxon>
        <taxon>malvids</taxon>
        <taxon>Myrtales</taxon>
        <taxon>Melastomataceae</taxon>
        <taxon>Melastomatoideae</taxon>
        <taxon>Melastomateae</taxon>
        <taxon>Melastoma</taxon>
    </lineage>
</organism>
<name>A0ACB9MB50_9MYRT</name>
<keyword evidence="2" id="KW-1185">Reference proteome</keyword>
<sequence length="189" mass="21282">MDNVHNYKWSGGLQIALQEDQYEEAEVWGVLDDRGGHAPAFYYEDEPYPKPKGFVLNTLPSESKGIPRWDLGPDTLRVQRSAPVNISCWPRKSNAGGMKSSSSSSGKGKEKETQEDSEEDDDEKRDSEEEEEGEWETGLPPHEIIARRMARSHISSFSVLEGFGRKLKGRDLAKVRRAVLTRTGFLESP</sequence>
<accession>A0ACB9MB50</accession>
<dbReference type="EMBL" id="CM042889">
    <property type="protein sequence ID" value="KAI4320786.1"/>
    <property type="molecule type" value="Genomic_DNA"/>
</dbReference>
<reference evidence="2" key="1">
    <citation type="journal article" date="2023" name="Front. Plant Sci.">
        <title>Chromosomal-level genome assembly of Melastoma candidum provides insights into trichome evolution.</title>
        <authorList>
            <person name="Zhong Y."/>
            <person name="Wu W."/>
            <person name="Sun C."/>
            <person name="Zou P."/>
            <person name="Liu Y."/>
            <person name="Dai S."/>
            <person name="Zhou R."/>
        </authorList>
    </citation>
    <scope>NUCLEOTIDE SEQUENCE [LARGE SCALE GENOMIC DNA]</scope>
</reference>
<comment type="caution">
    <text evidence="1">The sequence shown here is derived from an EMBL/GenBank/DDBJ whole genome shotgun (WGS) entry which is preliminary data.</text>
</comment>